<dbReference type="PATRIC" id="fig|1434110.4.peg.1757"/>
<dbReference type="NCBIfam" id="NF040563">
    <property type="entry name" value="guided_IscB"/>
    <property type="match status" value="1"/>
</dbReference>
<evidence type="ECO:0000259" key="2">
    <source>
        <dbReference type="SMART" id="SM00507"/>
    </source>
</evidence>
<dbReference type="GO" id="GO:0004519">
    <property type="term" value="F:endonuclease activity"/>
    <property type="evidence" value="ECO:0007669"/>
    <property type="project" value="InterPro"/>
</dbReference>
<dbReference type="HOGENOM" id="CLU_036716_1_0_2"/>
<dbReference type="AlphaFoldDB" id="A0A0E3WUF3"/>
<dbReference type="Gene3D" id="1.10.30.50">
    <property type="match status" value="1"/>
</dbReference>
<dbReference type="Proteomes" id="UP000033101">
    <property type="component" value="Chromosome"/>
</dbReference>
<dbReference type="GO" id="GO:0003676">
    <property type="term" value="F:nucleic acid binding"/>
    <property type="evidence" value="ECO:0007669"/>
    <property type="project" value="InterPro"/>
</dbReference>
<dbReference type="PANTHER" id="PTHR33877:SF2">
    <property type="entry name" value="OS07G0170200 PROTEIN"/>
    <property type="match status" value="1"/>
</dbReference>
<dbReference type="CDD" id="cd00085">
    <property type="entry name" value="HNHc"/>
    <property type="match status" value="1"/>
</dbReference>
<dbReference type="Pfam" id="PF01844">
    <property type="entry name" value="HNH"/>
    <property type="match status" value="1"/>
</dbReference>
<keyword evidence="4" id="KW-1185">Reference proteome</keyword>
<organism evidence="3 4">
    <name type="scientific">Methanosarcina horonobensis HB-1 = JCM 15518</name>
    <dbReference type="NCBI Taxonomy" id="1434110"/>
    <lineage>
        <taxon>Archaea</taxon>
        <taxon>Methanobacteriati</taxon>
        <taxon>Methanobacteriota</taxon>
        <taxon>Stenosarchaea group</taxon>
        <taxon>Methanomicrobia</taxon>
        <taxon>Methanosarcinales</taxon>
        <taxon>Methanosarcinaceae</taxon>
        <taxon>Methanosarcina</taxon>
    </lineage>
</organism>
<evidence type="ECO:0000256" key="1">
    <source>
        <dbReference type="SAM" id="MobiDB-lite"/>
    </source>
</evidence>
<feature type="domain" description="HNH nuclease" evidence="2">
    <location>
        <begin position="152"/>
        <end position="205"/>
    </location>
</feature>
<name>A0A0E3WUF3_9EURY</name>
<gene>
    <name evidence="3" type="ORF">MSHOH_1407</name>
</gene>
<dbReference type="SMART" id="SM00507">
    <property type="entry name" value="HNHc"/>
    <property type="match status" value="1"/>
</dbReference>
<feature type="compositionally biased region" description="Basic residues" evidence="1">
    <location>
        <begin position="66"/>
        <end position="78"/>
    </location>
</feature>
<proteinExistence type="predicted"/>
<dbReference type="Pfam" id="PF14239">
    <property type="entry name" value="RRXRR"/>
    <property type="match status" value="1"/>
</dbReference>
<sequence length="399" mass="45497">MVSRIPFTIKLNYNSKGYTQPVVAGMDSGSKKIGCAAVGNGKILYQSETEIRQDVSGKMQQRAMYRRTRRSRNTRYRPARFDNRRNSQREGRIPPSIRSKLESHFREKKFVESILPVTEWKVELASFDTHKITNPDVSGIGYQNGDQKGFYNLKAYVLSRDNHTCQHCKSKSKDPKLHCHHIIFRSQNGTDTPENLITLCSTCHQKLHEGKIKLFGNVSKTKHATDVGIIKSQIKKSEWNFKETFGYETKYKREQILELPKTHYNDGVAICCDFDQKVTTNPTIYFKKHVSKGDYQQTTGKRSEKKIPTGKLFGLRKFDLIRTEKGVGIVKGKRSTGYFVITDIFGNKIHDSVNVKRNCKRLKARTSTLIQMVAGLELTHSSPTCRAASSEEGVSCLWG</sequence>
<dbReference type="EMBL" id="CP009516">
    <property type="protein sequence ID" value="AKB77890.1"/>
    <property type="molecule type" value="Genomic_DNA"/>
</dbReference>
<protein>
    <recommendedName>
        <fullName evidence="2">HNH nuclease domain-containing protein</fullName>
    </recommendedName>
</protein>
<dbReference type="InterPro" id="IPR052892">
    <property type="entry name" value="NA-targeting_endonuclease"/>
</dbReference>
<dbReference type="InterPro" id="IPR003615">
    <property type="entry name" value="HNH_nuc"/>
</dbReference>
<dbReference type="GO" id="GO:0008270">
    <property type="term" value="F:zinc ion binding"/>
    <property type="evidence" value="ECO:0007669"/>
    <property type="project" value="InterPro"/>
</dbReference>
<dbReference type="PANTHER" id="PTHR33877">
    <property type="entry name" value="SLL1193 PROTEIN"/>
    <property type="match status" value="1"/>
</dbReference>
<evidence type="ECO:0000313" key="4">
    <source>
        <dbReference type="Proteomes" id="UP000033101"/>
    </source>
</evidence>
<dbReference type="InterPro" id="IPR047693">
    <property type="entry name" value="RNA-guided_IscB-like"/>
</dbReference>
<feature type="compositionally biased region" description="Basic and acidic residues" evidence="1">
    <location>
        <begin position="79"/>
        <end position="92"/>
    </location>
</feature>
<dbReference type="STRING" id="1434110.MSHOH_1407"/>
<dbReference type="KEGG" id="mhor:MSHOH_1407"/>
<dbReference type="InterPro" id="IPR025938">
    <property type="entry name" value="RRXRR_dom"/>
</dbReference>
<reference evidence="3 4" key="1">
    <citation type="submission" date="2014-07" db="EMBL/GenBank/DDBJ databases">
        <title>Methanogenic archaea and the global carbon cycle.</title>
        <authorList>
            <person name="Henriksen J.R."/>
            <person name="Luke J."/>
            <person name="Reinhart S."/>
            <person name="Benedict M.N."/>
            <person name="Youngblut N.D."/>
            <person name="Metcalf M.E."/>
            <person name="Whitaker R.J."/>
            <person name="Metcalf W.W."/>
        </authorList>
    </citation>
    <scope>NUCLEOTIDE SEQUENCE [LARGE SCALE GENOMIC DNA]</scope>
    <source>
        <strain evidence="3 4">HB-1</strain>
    </source>
</reference>
<accession>A0A0E3WUF3</accession>
<feature type="region of interest" description="Disordered" evidence="1">
    <location>
        <begin position="66"/>
        <end position="96"/>
    </location>
</feature>
<dbReference type="InterPro" id="IPR002711">
    <property type="entry name" value="HNH"/>
</dbReference>
<evidence type="ECO:0000313" key="3">
    <source>
        <dbReference type="EMBL" id="AKB77890.1"/>
    </source>
</evidence>